<keyword evidence="3" id="KW-1185">Reference proteome</keyword>
<dbReference type="KEGG" id="saci:Sinac_7255"/>
<accession>L0DQP6</accession>
<protein>
    <submittedName>
        <fullName evidence="2">Uncharacterized protein</fullName>
    </submittedName>
</protein>
<feature type="transmembrane region" description="Helical" evidence="1">
    <location>
        <begin position="184"/>
        <end position="204"/>
    </location>
</feature>
<organism evidence="2 3">
    <name type="scientific">Singulisphaera acidiphila (strain ATCC BAA-1392 / DSM 18658 / VKM B-2454 / MOB10)</name>
    <dbReference type="NCBI Taxonomy" id="886293"/>
    <lineage>
        <taxon>Bacteria</taxon>
        <taxon>Pseudomonadati</taxon>
        <taxon>Planctomycetota</taxon>
        <taxon>Planctomycetia</taxon>
        <taxon>Isosphaerales</taxon>
        <taxon>Isosphaeraceae</taxon>
        <taxon>Singulisphaera</taxon>
    </lineage>
</organism>
<proteinExistence type="predicted"/>
<evidence type="ECO:0000313" key="3">
    <source>
        <dbReference type="Proteomes" id="UP000010798"/>
    </source>
</evidence>
<feature type="transmembrane region" description="Helical" evidence="1">
    <location>
        <begin position="97"/>
        <end position="120"/>
    </location>
</feature>
<keyword evidence="1" id="KW-0812">Transmembrane</keyword>
<sequence>MSISPRRLFTLLDAMTLVAATALGLGIARGMHDLLWMNTNMTVKDGSVGAVLLTVARWTALGLPLIVAWTIGLFLLHWRRPRPSLGDLLHRPGATACGAVVFALAIEAVNLTVLLVVVLAKQSMGKSSYGSLAECLVDCLIRGLGIEMGMPGLAVAVAWTMLALSGGWESDPGWLDRAGRLIGVAWVVLMVVDPWLLLTFLGGWS</sequence>
<keyword evidence="1" id="KW-1133">Transmembrane helix</keyword>
<name>L0DQP6_SINAD</name>
<keyword evidence="1" id="KW-0472">Membrane</keyword>
<dbReference type="Proteomes" id="UP000010798">
    <property type="component" value="Chromosome"/>
</dbReference>
<feature type="transmembrane region" description="Helical" evidence="1">
    <location>
        <begin position="48"/>
        <end position="76"/>
    </location>
</feature>
<dbReference type="AlphaFoldDB" id="L0DQP6"/>
<dbReference type="EMBL" id="CP003364">
    <property type="protein sequence ID" value="AGA31298.1"/>
    <property type="molecule type" value="Genomic_DNA"/>
</dbReference>
<evidence type="ECO:0000256" key="1">
    <source>
        <dbReference type="SAM" id="Phobius"/>
    </source>
</evidence>
<feature type="transmembrane region" description="Helical" evidence="1">
    <location>
        <begin position="140"/>
        <end position="164"/>
    </location>
</feature>
<gene>
    <name evidence="2" type="ordered locus">Sinac_7255</name>
</gene>
<reference evidence="2 3" key="1">
    <citation type="submission" date="2012-02" db="EMBL/GenBank/DDBJ databases">
        <title>Complete sequence of chromosome of Singulisphaera acidiphila DSM 18658.</title>
        <authorList>
            <consortium name="US DOE Joint Genome Institute (JGI-PGF)"/>
            <person name="Lucas S."/>
            <person name="Copeland A."/>
            <person name="Lapidus A."/>
            <person name="Glavina del Rio T."/>
            <person name="Dalin E."/>
            <person name="Tice H."/>
            <person name="Bruce D."/>
            <person name="Goodwin L."/>
            <person name="Pitluck S."/>
            <person name="Peters L."/>
            <person name="Ovchinnikova G."/>
            <person name="Chertkov O."/>
            <person name="Kyrpides N."/>
            <person name="Mavromatis K."/>
            <person name="Ivanova N."/>
            <person name="Brettin T."/>
            <person name="Detter J.C."/>
            <person name="Han C."/>
            <person name="Larimer F."/>
            <person name="Land M."/>
            <person name="Hauser L."/>
            <person name="Markowitz V."/>
            <person name="Cheng J.-F."/>
            <person name="Hugenholtz P."/>
            <person name="Woyke T."/>
            <person name="Wu D."/>
            <person name="Tindall B."/>
            <person name="Pomrenke H."/>
            <person name="Brambilla E."/>
            <person name="Klenk H.-P."/>
            <person name="Eisen J.A."/>
        </authorList>
    </citation>
    <scope>NUCLEOTIDE SEQUENCE [LARGE SCALE GENOMIC DNA]</scope>
    <source>
        <strain evidence="3">ATCC BAA-1392 / DSM 18658 / VKM B-2454 / MOB10</strain>
    </source>
</reference>
<evidence type="ECO:0000313" key="2">
    <source>
        <dbReference type="EMBL" id="AGA31298.1"/>
    </source>
</evidence>
<dbReference type="HOGENOM" id="CLU_1288167_0_0_0"/>